<protein>
    <submittedName>
        <fullName evidence="10">CEA cell adhesion molecule 20</fullName>
    </submittedName>
</protein>
<organism evidence="10 11">
    <name type="scientific">Propithecus coquereli</name>
    <name type="common">Coquerel's sifaka</name>
    <name type="synonym">Propithecus verreauxi coquereli</name>
    <dbReference type="NCBI Taxonomy" id="379532"/>
    <lineage>
        <taxon>Eukaryota</taxon>
        <taxon>Metazoa</taxon>
        <taxon>Chordata</taxon>
        <taxon>Craniata</taxon>
        <taxon>Vertebrata</taxon>
        <taxon>Euteleostomi</taxon>
        <taxon>Mammalia</taxon>
        <taxon>Eutheria</taxon>
        <taxon>Euarchontoglires</taxon>
        <taxon>Primates</taxon>
        <taxon>Strepsirrhini</taxon>
        <taxon>Lemuriformes</taxon>
        <taxon>Indriidae</taxon>
        <taxon>Propithecus</taxon>
    </lineage>
</organism>
<comment type="similarity">
    <text evidence="5">Belongs to the immunoglobulin superfamily. CEA family.</text>
</comment>
<dbReference type="STRING" id="379532.ENSPCOP00000021164"/>
<reference evidence="10" key="2">
    <citation type="submission" date="2025-09" db="UniProtKB">
        <authorList>
            <consortium name="Ensembl"/>
        </authorList>
    </citation>
    <scope>IDENTIFICATION</scope>
</reference>
<dbReference type="GO" id="GO:0016324">
    <property type="term" value="C:apical plasma membrane"/>
    <property type="evidence" value="ECO:0007669"/>
    <property type="project" value="Ensembl"/>
</dbReference>
<evidence type="ECO:0000256" key="3">
    <source>
        <dbReference type="ARBA" id="ARBA00023180"/>
    </source>
</evidence>
<dbReference type="Proteomes" id="UP000233160">
    <property type="component" value="Unassembled WGS sequence"/>
</dbReference>
<feature type="domain" description="Ig-like" evidence="9">
    <location>
        <begin position="261"/>
        <end position="346"/>
    </location>
</feature>
<dbReference type="PANTHER" id="PTHR44337">
    <property type="entry name" value="CARCINOEMBRYONIC ANTIGEN-RELATED CELL ADHESION MOLECULE 8"/>
    <property type="match status" value="1"/>
</dbReference>
<dbReference type="PANTHER" id="PTHR44337:SF20">
    <property type="entry name" value="CARCINOEMBRYONIC ANTIGEN-RELATED CELL ADHESION MOLECULE 5-RELATED"/>
    <property type="match status" value="1"/>
</dbReference>
<evidence type="ECO:0000313" key="10">
    <source>
        <dbReference type="Ensembl" id="ENSPCOP00000021164.1"/>
    </source>
</evidence>
<proteinExistence type="inferred from homology"/>
<dbReference type="GO" id="GO:0007157">
    <property type="term" value="P:heterophilic cell-cell adhesion via plasma membrane cell adhesion molecules"/>
    <property type="evidence" value="ECO:0007669"/>
    <property type="project" value="TreeGrafter"/>
</dbReference>
<evidence type="ECO:0000256" key="7">
    <source>
        <dbReference type="SAM" id="Phobius"/>
    </source>
</evidence>
<feature type="signal peptide" evidence="8">
    <location>
        <begin position="1"/>
        <end position="29"/>
    </location>
</feature>
<keyword evidence="1 8" id="KW-0732">Signal</keyword>
<feature type="domain" description="Ig-like" evidence="9">
    <location>
        <begin position="164"/>
        <end position="245"/>
    </location>
</feature>
<dbReference type="FunFam" id="2.60.40.10:FF:000244">
    <property type="entry name" value="carcinoembryonic antigen-related cell adhesion molecule 16"/>
    <property type="match status" value="2"/>
</dbReference>
<keyword evidence="7" id="KW-1133">Transmembrane helix</keyword>
<feature type="compositionally biased region" description="Basic and acidic residues" evidence="6">
    <location>
        <begin position="480"/>
        <end position="490"/>
    </location>
</feature>
<dbReference type="Pfam" id="PF13927">
    <property type="entry name" value="Ig_3"/>
    <property type="match status" value="4"/>
</dbReference>
<feature type="domain" description="Ig-like" evidence="9">
    <location>
        <begin position="74"/>
        <end position="144"/>
    </location>
</feature>
<evidence type="ECO:0000313" key="11">
    <source>
        <dbReference type="Proteomes" id="UP000233160"/>
    </source>
</evidence>
<dbReference type="GO" id="GO:0031528">
    <property type="term" value="C:microvillus membrane"/>
    <property type="evidence" value="ECO:0007669"/>
    <property type="project" value="Ensembl"/>
</dbReference>
<dbReference type="SUPFAM" id="SSF48726">
    <property type="entry name" value="Immunoglobulin"/>
    <property type="match status" value="4"/>
</dbReference>
<evidence type="ECO:0000256" key="2">
    <source>
        <dbReference type="ARBA" id="ARBA00023157"/>
    </source>
</evidence>
<evidence type="ECO:0000256" key="4">
    <source>
        <dbReference type="ARBA" id="ARBA00023319"/>
    </source>
</evidence>
<keyword evidence="7" id="KW-0812">Transmembrane</keyword>
<keyword evidence="4" id="KW-0393">Immunoglobulin domain</keyword>
<dbReference type="GeneTree" id="ENSGT01100000263479"/>
<sequence length="545" mass="59127">MEPDDLWGHWTGILLSASLLTAWIPPAAAQPTLAASPLNTSHGDKGEKVVVLSTFGTPWTPQSHGRFSEPLATPTVSVSPATAIEQRAMVTFHCDTGDTDVTIQWVFNGLPLTFHERMQLSTDGRTLTILTVQREDSGAYQCQVHGVLQVQSSRPALLDVNYGPDPVQIKLEPGVPSGEVAEVIEGSTVTFRVETQSRPSPAYTWFLPSDSISSPTTETFTIQSMSREHEGTYRCLVSNSATQLSLLGALKVHVFERLTTPRVVSPGLNLVENASSVALACQTIHKEVGVQWFLRGQPLLPSEHLVLSPDNSTLVIHGLRRDDTGPYTCEVWNWGSRAQSEPLKLTINYGPDRVDIVASTSGMVGTIEAGLNSSLTLQCRAESKPGAEYRWTLEHSTTVHIGDQLIIGALTWEHQGIYNCTASNAVTGLARSASVLVKVAGPQSSLTPGAIAGIVTGVLVVTALAAELGYFLYVGNTRRPSERKTEDPIHEATQTSSEEEPPTEPSSNRLRPEYDNLPKPQRQIGVKKVLMNPEPSIYSRIFPSV</sequence>
<dbReference type="PROSITE" id="PS50835">
    <property type="entry name" value="IG_LIKE"/>
    <property type="match status" value="4"/>
</dbReference>
<reference evidence="10" key="1">
    <citation type="submission" date="2025-08" db="UniProtKB">
        <authorList>
            <consortium name="Ensembl"/>
        </authorList>
    </citation>
    <scope>IDENTIFICATION</scope>
</reference>
<dbReference type="CDD" id="cd00096">
    <property type="entry name" value="Ig"/>
    <property type="match status" value="1"/>
</dbReference>
<evidence type="ECO:0000256" key="6">
    <source>
        <dbReference type="SAM" id="MobiDB-lite"/>
    </source>
</evidence>
<feature type="transmembrane region" description="Helical" evidence="7">
    <location>
        <begin position="450"/>
        <end position="474"/>
    </location>
</feature>
<keyword evidence="7" id="KW-0472">Membrane</keyword>
<dbReference type="InterPro" id="IPR007110">
    <property type="entry name" value="Ig-like_dom"/>
</dbReference>
<feature type="domain" description="Ig-like" evidence="9">
    <location>
        <begin position="351"/>
        <end position="436"/>
    </location>
</feature>
<dbReference type="InterPro" id="IPR003599">
    <property type="entry name" value="Ig_sub"/>
</dbReference>
<keyword evidence="3" id="KW-0325">Glycoprotein</keyword>
<feature type="region of interest" description="Disordered" evidence="6">
    <location>
        <begin position="480"/>
        <end position="525"/>
    </location>
</feature>
<dbReference type="GO" id="GO:0009617">
    <property type="term" value="P:response to bacterium"/>
    <property type="evidence" value="ECO:0007669"/>
    <property type="project" value="Ensembl"/>
</dbReference>
<feature type="chain" id="PRO_5014366610" evidence="8">
    <location>
        <begin position="30"/>
        <end position="545"/>
    </location>
</feature>
<keyword evidence="11" id="KW-1185">Reference proteome</keyword>
<name>A0A2K6G4J1_PROCO</name>
<dbReference type="InterPro" id="IPR036179">
    <property type="entry name" value="Ig-like_dom_sf"/>
</dbReference>
<dbReference type="Ensembl" id="ENSPCOT00000031824.1">
    <property type="protein sequence ID" value="ENSPCOP00000021164.1"/>
    <property type="gene ID" value="ENSPCOG00000022583.1"/>
</dbReference>
<dbReference type="InterPro" id="IPR003598">
    <property type="entry name" value="Ig_sub2"/>
</dbReference>
<evidence type="ECO:0000259" key="9">
    <source>
        <dbReference type="PROSITE" id="PS50835"/>
    </source>
</evidence>
<dbReference type="AlphaFoldDB" id="A0A2K6G4J1"/>
<dbReference type="InterPro" id="IPR013783">
    <property type="entry name" value="Ig-like_fold"/>
</dbReference>
<dbReference type="SMART" id="SM00409">
    <property type="entry name" value="IG"/>
    <property type="match status" value="4"/>
</dbReference>
<dbReference type="SMART" id="SM00408">
    <property type="entry name" value="IGc2"/>
    <property type="match status" value="4"/>
</dbReference>
<evidence type="ECO:0000256" key="5">
    <source>
        <dbReference type="ARBA" id="ARBA00038222"/>
    </source>
</evidence>
<dbReference type="OMA" id="LTCQTAH"/>
<dbReference type="GO" id="GO:0009986">
    <property type="term" value="C:cell surface"/>
    <property type="evidence" value="ECO:0007669"/>
    <property type="project" value="TreeGrafter"/>
</dbReference>
<dbReference type="InterPro" id="IPR052598">
    <property type="entry name" value="IgSF_CEA-related"/>
</dbReference>
<dbReference type="Gene3D" id="2.60.40.10">
    <property type="entry name" value="Immunoglobulins"/>
    <property type="match status" value="4"/>
</dbReference>
<gene>
    <name evidence="10" type="primary">CEACAM20</name>
</gene>
<keyword evidence="2" id="KW-1015">Disulfide bond</keyword>
<accession>A0A2K6G4J1</accession>
<dbReference type="GO" id="GO:0001819">
    <property type="term" value="P:positive regulation of cytokine production"/>
    <property type="evidence" value="ECO:0007669"/>
    <property type="project" value="Ensembl"/>
</dbReference>
<evidence type="ECO:0000256" key="8">
    <source>
        <dbReference type="SAM" id="SignalP"/>
    </source>
</evidence>
<evidence type="ECO:0000256" key="1">
    <source>
        <dbReference type="ARBA" id="ARBA00022729"/>
    </source>
</evidence>